<dbReference type="InterPro" id="IPR002937">
    <property type="entry name" value="Amino_oxidase"/>
</dbReference>
<reference evidence="6" key="1">
    <citation type="submission" date="2020-05" db="EMBL/GenBank/DDBJ databases">
        <authorList>
            <person name="Chiriac C."/>
            <person name="Salcher M."/>
            <person name="Ghai R."/>
            <person name="Kavagutti S V."/>
        </authorList>
    </citation>
    <scope>NUCLEOTIDE SEQUENCE</scope>
</reference>
<protein>
    <recommendedName>
        <fullName evidence="4">Pyridine nucleotide-disulfide oxidoreductase domain-containing protein 2</fullName>
    </recommendedName>
</protein>
<dbReference type="PANTHER" id="PTHR10668:SF105">
    <property type="entry name" value="DEHYDROGENASE-RELATED"/>
    <property type="match status" value="1"/>
</dbReference>
<dbReference type="GO" id="GO:0005759">
    <property type="term" value="C:mitochondrial matrix"/>
    <property type="evidence" value="ECO:0007669"/>
    <property type="project" value="UniProtKB-SubCell"/>
</dbReference>
<gene>
    <name evidence="6" type="ORF">UFOPK2810_01474</name>
</gene>
<evidence type="ECO:0000256" key="1">
    <source>
        <dbReference type="ARBA" id="ARBA00004305"/>
    </source>
</evidence>
<dbReference type="AlphaFoldDB" id="A0A6J6UTD0"/>
<dbReference type="InterPro" id="IPR036188">
    <property type="entry name" value="FAD/NAD-bd_sf"/>
</dbReference>
<evidence type="ECO:0000313" key="6">
    <source>
        <dbReference type="EMBL" id="CAB4763002.1"/>
    </source>
</evidence>
<sequence length="514" mass="53832">METRADVVVIGAGVNGLSAAALLASKGRSVIIVESADVAGGAVRTEEVTVPGFRHDLFAMNLGLFAGGPVNAALGADLARHGFELVPSAKPFCSVFPDGTMLGVEADAAATRANVERVSPDDVAEWEALTAKLQELAPYLFGILGSDLPSWKAVKTLWKAHRALGTDGVYDLVKLALASTRAFTDEHFTSPKVKALMASWGMHLDFAPDISGGALFSFLETMGGQLFGMVIGKGGASTMIDGLVGVITEKGGEVRCGARVDEILVSGGKAIGVRLANGDIIRASRAVISNVNPKLMPDLLPDEQSARPTVARARAFRPGLSTMMIHLALDSLPAWTASEAREYNYVHIGPFVDDMALAYTDAAAGRLPSSPTLVVGQPTVSDPSRAPEGKHVLWVQVRVLPLEIADGRSWDEAGEGYADHVMGILEQYAPGLAQQVIGRAVLTPSDLERYNANLVLGDSLGGSHHPAQFFFLRPVPGWGRHRTPVESLFICGAGTWPGGGVGGASGAMVAGIVG</sequence>
<evidence type="ECO:0000259" key="5">
    <source>
        <dbReference type="Pfam" id="PF01593"/>
    </source>
</evidence>
<evidence type="ECO:0000256" key="3">
    <source>
        <dbReference type="ARBA" id="ARBA00038825"/>
    </source>
</evidence>
<dbReference type="EMBL" id="CAEZYZ010000286">
    <property type="protein sequence ID" value="CAB4763002.1"/>
    <property type="molecule type" value="Genomic_DNA"/>
</dbReference>
<organism evidence="6">
    <name type="scientific">freshwater metagenome</name>
    <dbReference type="NCBI Taxonomy" id="449393"/>
    <lineage>
        <taxon>unclassified sequences</taxon>
        <taxon>metagenomes</taxon>
        <taxon>ecological metagenomes</taxon>
    </lineage>
</organism>
<proteinExistence type="predicted"/>
<evidence type="ECO:0000256" key="2">
    <source>
        <dbReference type="ARBA" id="ARBA00037217"/>
    </source>
</evidence>
<comment type="function">
    <text evidence="2">Probable oxidoreductase that may play a role as regulator of mitochondrial function.</text>
</comment>
<name>A0A6J6UTD0_9ZZZZ</name>
<feature type="domain" description="Amine oxidase" evidence="5">
    <location>
        <begin position="16"/>
        <end position="504"/>
    </location>
</feature>
<comment type="subcellular location">
    <subcellularLocation>
        <location evidence="1">Mitochondrion matrix</location>
    </subcellularLocation>
</comment>
<dbReference type="Gene3D" id="3.50.50.60">
    <property type="entry name" value="FAD/NAD(P)-binding domain"/>
    <property type="match status" value="2"/>
</dbReference>
<accession>A0A6J6UTD0</accession>
<dbReference type="GO" id="GO:0016491">
    <property type="term" value="F:oxidoreductase activity"/>
    <property type="evidence" value="ECO:0007669"/>
    <property type="project" value="InterPro"/>
</dbReference>
<dbReference type="SUPFAM" id="SSF51905">
    <property type="entry name" value="FAD/NAD(P)-binding domain"/>
    <property type="match status" value="1"/>
</dbReference>
<dbReference type="Pfam" id="PF01593">
    <property type="entry name" value="Amino_oxidase"/>
    <property type="match status" value="1"/>
</dbReference>
<comment type="subunit">
    <text evidence="3">Interacts with COX5B; this interaction may contribute to localize PYROXD2 to the inner face of the inner mitochondrial membrane.</text>
</comment>
<dbReference type="PANTHER" id="PTHR10668">
    <property type="entry name" value="PHYTOENE DEHYDROGENASE"/>
    <property type="match status" value="1"/>
</dbReference>
<dbReference type="PRINTS" id="PR00420">
    <property type="entry name" value="RNGMNOXGNASE"/>
</dbReference>
<evidence type="ECO:0000256" key="4">
    <source>
        <dbReference type="ARBA" id="ARBA00040298"/>
    </source>
</evidence>